<feature type="non-terminal residue" evidence="1">
    <location>
        <position position="1"/>
    </location>
</feature>
<dbReference type="Pfam" id="PF09704">
    <property type="entry name" value="Cas_Cas5d"/>
    <property type="match status" value="1"/>
</dbReference>
<evidence type="ECO:0000313" key="1">
    <source>
        <dbReference type="EMBL" id="TCP61730.1"/>
    </source>
</evidence>
<dbReference type="RefSeq" id="WP_131920240.1">
    <property type="nucleotide sequence ID" value="NZ_JAOQNU010000027.1"/>
</dbReference>
<proteinExistence type="predicted"/>
<keyword evidence="2" id="KW-1185">Reference proteome</keyword>
<dbReference type="OrthoDB" id="5621871at2"/>
<dbReference type="AlphaFoldDB" id="A0A4R2RE16"/>
<evidence type="ECO:0000313" key="2">
    <source>
        <dbReference type="Proteomes" id="UP000294813"/>
    </source>
</evidence>
<dbReference type="GO" id="GO:0043571">
    <property type="term" value="P:maintenance of CRISPR repeat elements"/>
    <property type="evidence" value="ECO:0007669"/>
    <property type="project" value="InterPro"/>
</dbReference>
<comment type="caution">
    <text evidence="1">The sequence shown here is derived from an EMBL/GenBank/DDBJ whole genome shotgun (WGS) entry which is preliminary data.</text>
</comment>
<accession>A0A4R2RE16</accession>
<dbReference type="InterPro" id="IPR021124">
    <property type="entry name" value="CRISPR-assoc_prot_Cas5"/>
</dbReference>
<gene>
    <name evidence="1" type="ORF">EDD73_1261</name>
</gene>
<dbReference type="EMBL" id="SLXT01000026">
    <property type="protein sequence ID" value="TCP61730.1"/>
    <property type="molecule type" value="Genomic_DNA"/>
</dbReference>
<reference evidence="1 2" key="1">
    <citation type="submission" date="2019-03" db="EMBL/GenBank/DDBJ databases">
        <title>Genomic Encyclopedia of Type Strains, Phase IV (KMG-IV): sequencing the most valuable type-strain genomes for metagenomic binning, comparative biology and taxonomic classification.</title>
        <authorList>
            <person name="Goeker M."/>
        </authorList>
    </citation>
    <scope>NUCLEOTIDE SEQUENCE [LARGE SCALE GENOMIC DNA]</scope>
    <source>
        <strain evidence="1 2">DSM 11170</strain>
    </source>
</reference>
<dbReference type="Gene3D" id="3.30.70.2660">
    <property type="match status" value="1"/>
</dbReference>
<sequence>RFAAIFLINLEKTRFQRIPYLVPLGSWTDSNNKLSVSSVKGWAKNGGGYCAEEDRAQRHTLALRDVAYVIKADVVLRPHADADVAKYRDIFRRRVQKGQYHHTPYLGCREFSAHFSPVDEAESPIPWSDDLGRMLFDVRYDQDSSGRGQPIFFHALIEDGIMKIPQSLYERRDR</sequence>
<organism evidence="1 2">
    <name type="scientific">Heliophilum fasciatum</name>
    <dbReference type="NCBI Taxonomy" id="35700"/>
    <lineage>
        <taxon>Bacteria</taxon>
        <taxon>Bacillati</taxon>
        <taxon>Bacillota</taxon>
        <taxon>Clostridia</taxon>
        <taxon>Eubacteriales</taxon>
        <taxon>Heliobacteriaceae</taxon>
        <taxon>Heliophilum</taxon>
    </lineage>
</organism>
<name>A0A4R2RE16_9FIRM</name>
<dbReference type="Proteomes" id="UP000294813">
    <property type="component" value="Unassembled WGS sequence"/>
</dbReference>
<protein>
    <submittedName>
        <fullName evidence="1">CRISPR-associated protein Cas5d</fullName>
    </submittedName>
</protein>